<gene>
    <name evidence="2" type="ORF">ACFP3U_32720</name>
</gene>
<dbReference type="SUPFAM" id="SSF50346">
    <property type="entry name" value="PRC-barrel domain"/>
    <property type="match status" value="1"/>
</dbReference>
<reference evidence="3" key="1">
    <citation type="journal article" date="2019" name="Int. J. Syst. Evol. Microbiol.">
        <title>The Global Catalogue of Microorganisms (GCM) 10K type strain sequencing project: providing services to taxonomists for standard genome sequencing and annotation.</title>
        <authorList>
            <consortium name="The Broad Institute Genomics Platform"/>
            <consortium name="The Broad Institute Genome Sequencing Center for Infectious Disease"/>
            <person name="Wu L."/>
            <person name="Ma J."/>
        </authorList>
    </citation>
    <scope>NUCLEOTIDE SEQUENCE [LARGE SCALE GENOMIC DNA]</scope>
    <source>
        <strain evidence="3">CGMCC 4.1437</strain>
    </source>
</reference>
<keyword evidence="3" id="KW-1185">Reference proteome</keyword>
<proteinExistence type="predicted"/>
<dbReference type="Proteomes" id="UP001595975">
    <property type="component" value="Unassembled WGS sequence"/>
</dbReference>
<evidence type="ECO:0008006" key="4">
    <source>
        <dbReference type="Google" id="ProtNLM"/>
    </source>
</evidence>
<accession>A0ABW0XD04</accession>
<dbReference type="EMBL" id="JBHSOF010000065">
    <property type="protein sequence ID" value="MFC5667715.1"/>
    <property type="molecule type" value="Genomic_DNA"/>
</dbReference>
<protein>
    <recommendedName>
        <fullName evidence="4">PRC-barrel domain-containing protein</fullName>
    </recommendedName>
</protein>
<name>A0ABW0XD04_9ACTN</name>
<dbReference type="InterPro" id="IPR011033">
    <property type="entry name" value="PRC_barrel-like_sf"/>
</dbReference>
<organism evidence="2 3">
    <name type="scientific">Kitasatospora misakiensis</name>
    <dbReference type="NCBI Taxonomy" id="67330"/>
    <lineage>
        <taxon>Bacteria</taxon>
        <taxon>Bacillati</taxon>
        <taxon>Actinomycetota</taxon>
        <taxon>Actinomycetes</taxon>
        <taxon>Kitasatosporales</taxon>
        <taxon>Streptomycetaceae</taxon>
        <taxon>Kitasatospora</taxon>
    </lineage>
</organism>
<evidence type="ECO:0000256" key="1">
    <source>
        <dbReference type="SAM" id="MobiDB-lite"/>
    </source>
</evidence>
<evidence type="ECO:0000313" key="3">
    <source>
        <dbReference type="Proteomes" id="UP001595975"/>
    </source>
</evidence>
<comment type="caution">
    <text evidence="2">The sequence shown here is derived from an EMBL/GenBank/DDBJ whole genome shotgun (WGS) entry which is preliminary data.</text>
</comment>
<feature type="region of interest" description="Disordered" evidence="1">
    <location>
        <begin position="82"/>
        <end position="126"/>
    </location>
</feature>
<dbReference type="RefSeq" id="WP_380229380.1">
    <property type="nucleotide sequence ID" value="NZ_JBHSOF010000065.1"/>
</dbReference>
<evidence type="ECO:0000313" key="2">
    <source>
        <dbReference type="EMBL" id="MFC5667715.1"/>
    </source>
</evidence>
<sequence length="151" mass="15867">MALDLWEYRPGSHHAADLTLVGYDVEATDGPLGHVDQDAGDHLLVDTRPWVPGAPILVPVGLVARIDHLELVVHLDCPRARVRSAPPPSAVDRTGGEPAGLRGRRVHGVEGAHQVDGPDGDARRDGVQGLTAASRAALDAHYAPGAARRTG</sequence>